<evidence type="ECO:0000313" key="1">
    <source>
        <dbReference type="EMBL" id="EME46744.1"/>
    </source>
</evidence>
<reference evidence="2" key="1">
    <citation type="journal article" date="2012" name="PLoS Genet.">
        <title>The genomes of the fungal plant pathogens Cladosporium fulvum and Dothistroma septosporum reveal adaptation to different hosts and lifestyles but also signatures of common ancestry.</title>
        <authorList>
            <person name="de Wit P.J.G.M."/>
            <person name="van der Burgt A."/>
            <person name="Oekmen B."/>
            <person name="Stergiopoulos I."/>
            <person name="Abd-Elsalam K.A."/>
            <person name="Aerts A.L."/>
            <person name="Bahkali A.H."/>
            <person name="Beenen H.G."/>
            <person name="Chettri P."/>
            <person name="Cox M.P."/>
            <person name="Datema E."/>
            <person name="de Vries R.P."/>
            <person name="Dhillon B."/>
            <person name="Ganley A.R."/>
            <person name="Griffiths S.A."/>
            <person name="Guo Y."/>
            <person name="Hamelin R.C."/>
            <person name="Henrissat B."/>
            <person name="Kabir M.S."/>
            <person name="Jashni M.K."/>
            <person name="Kema G."/>
            <person name="Klaubauf S."/>
            <person name="Lapidus A."/>
            <person name="Levasseur A."/>
            <person name="Lindquist E."/>
            <person name="Mehrabi R."/>
            <person name="Ohm R.A."/>
            <person name="Owen T.J."/>
            <person name="Salamov A."/>
            <person name="Schwelm A."/>
            <person name="Schijlen E."/>
            <person name="Sun H."/>
            <person name="van den Burg H.A."/>
            <person name="van Ham R.C.H.J."/>
            <person name="Zhang S."/>
            <person name="Goodwin S.B."/>
            <person name="Grigoriev I.V."/>
            <person name="Collemare J."/>
            <person name="Bradshaw R.E."/>
        </authorList>
    </citation>
    <scope>NUCLEOTIDE SEQUENCE [LARGE SCALE GENOMIC DNA]</scope>
    <source>
        <strain evidence="2">NZE10 / CBS 128990</strain>
    </source>
</reference>
<dbReference type="EMBL" id="KB446537">
    <property type="protein sequence ID" value="EME46744.1"/>
    <property type="molecule type" value="Genomic_DNA"/>
</dbReference>
<accession>N1PX06</accession>
<reference evidence="1 2" key="2">
    <citation type="journal article" date="2012" name="PLoS Pathog.">
        <title>Diverse lifestyles and strategies of plant pathogenesis encoded in the genomes of eighteen Dothideomycetes fungi.</title>
        <authorList>
            <person name="Ohm R.A."/>
            <person name="Feau N."/>
            <person name="Henrissat B."/>
            <person name="Schoch C.L."/>
            <person name="Horwitz B.A."/>
            <person name="Barry K.W."/>
            <person name="Condon B.J."/>
            <person name="Copeland A.C."/>
            <person name="Dhillon B."/>
            <person name="Glaser F."/>
            <person name="Hesse C.N."/>
            <person name="Kosti I."/>
            <person name="LaButti K."/>
            <person name="Lindquist E.A."/>
            <person name="Lucas S."/>
            <person name="Salamov A.A."/>
            <person name="Bradshaw R.E."/>
            <person name="Ciuffetti L."/>
            <person name="Hamelin R.C."/>
            <person name="Kema G.H.J."/>
            <person name="Lawrence C."/>
            <person name="Scott J.A."/>
            <person name="Spatafora J.W."/>
            <person name="Turgeon B.G."/>
            <person name="de Wit P.J.G.M."/>
            <person name="Zhong S."/>
            <person name="Goodwin S.B."/>
            <person name="Grigoriev I.V."/>
        </authorList>
    </citation>
    <scope>NUCLEOTIDE SEQUENCE [LARGE SCALE GENOMIC DNA]</scope>
    <source>
        <strain evidence="2">NZE10 / CBS 128990</strain>
    </source>
</reference>
<dbReference type="HOGENOM" id="CLU_598550_0_0_1"/>
<organism evidence="1 2">
    <name type="scientific">Dothistroma septosporum (strain NZE10 / CBS 128990)</name>
    <name type="common">Red band needle blight fungus</name>
    <name type="synonym">Mycosphaerella pini</name>
    <dbReference type="NCBI Taxonomy" id="675120"/>
    <lineage>
        <taxon>Eukaryota</taxon>
        <taxon>Fungi</taxon>
        <taxon>Dikarya</taxon>
        <taxon>Ascomycota</taxon>
        <taxon>Pezizomycotina</taxon>
        <taxon>Dothideomycetes</taxon>
        <taxon>Dothideomycetidae</taxon>
        <taxon>Mycosphaerellales</taxon>
        <taxon>Mycosphaerellaceae</taxon>
        <taxon>Dothistroma</taxon>
    </lineage>
</organism>
<dbReference type="AlphaFoldDB" id="N1PX06"/>
<dbReference type="Proteomes" id="UP000016933">
    <property type="component" value="Unassembled WGS sequence"/>
</dbReference>
<proteinExistence type="predicted"/>
<gene>
    <name evidence="1" type="ORF">DOTSEDRAFT_33302</name>
</gene>
<name>N1PX06_DOTSN</name>
<sequence>MPAGAVVSPIYQIQKCLAHSRTVSQLHSWYTACDYQIRRVLGFERSYQQFANLIPSINASSTTVFIFFNASISVPGNSPLANISSLCFWARVLCRGLLCWISSLLDFCFASRPDLPTPNTLLQQMRRFRYQLCSPQPYNSIYTVYGHSCSRSKAQQTSTFSDVTTKRSNGRAGPHESIQVARCSATCSRAAPRSATLSDHQSAASGSRICKLKTEAEKGQVLHHVHLRQKLDTSASLRSHLSEYASSSLYHISCISPIPHSRHKRHRDHEREGLAPPETRIESLNVDCQKARKPTVPEEAIEPATTLWWAALRIRWRTEDGGVNIRSSPTWLGKAKADHIHTGPMSAAANGSPGTSKHHTQLRQALVVTRMPLYKTASTDARVEHGLNFANIGHTGTNLSTPTTSASESGSIQGALSTEKPAPAESVCQLSFAKAETTRYKDKNRLHSEQKLQYWKR</sequence>
<evidence type="ECO:0000313" key="2">
    <source>
        <dbReference type="Proteomes" id="UP000016933"/>
    </source>
</evidence>
<protein>
    <submittedName>
        <fullName evidence="1">Uncharacterized protein</fullName>
    </submittedName>
</protein>
<keyword evidence="2" id="KW-1185">Reference proteome</keyword>